<evidence type="ECO:0000313" key="2">
    <source>
        <dbReference type="EMBL" id="MCH1627755.1"/>
    </source>
</evidence>
<name>A0AAW5E941_9BACI</name>
<dbReference type="EMBL" id="JAKTTI010000053">
    <property type="protein sequence ID" value="MCH1627755.1"/>
    <property type="molecule type" value="Genomic_DNA"/>
</dbReference>
<reference evidence="2" key="1">
    <citation type="submission" date="2022-02" db="EMBL/GenBank/DDBJ databases">
        <title>Fredinandcohnia quinoae sp. nov. isolated from Chenopodium quinoa seeds.</title>
        <authorList>
            <person name="Saati-Santamaria Z."/>
            <person name="Flores-Felix J.D."/>
            <person name="Igual J.M."/>
            <person name="Velazquez E."/>
            <person name="Garcia-Fraile P."/>
            <person name="Martinez-Molina E."/>
        </authorList>
    </citation>
    <scope>NUCLEOTIDE SEQUENCE</scope>
    <source>
        <strain evidence="2">SECRCQ15</strain>
    </source>
</reference>
<dbReference type="RefSeq" id="WP_240257674.1">
    <property type="nucleotide sequence ID" value="NZ_JAKTTI010000053.1"/>
</dbReference>
<feature type="transmembrane region" description="Helical" evidence="1">
    <location>
        <begin position="12"/>
        <end position="39"/>
    </location>
</feature>
<evidence type="ECO:0000256" key="1">
    <source>
        <dbReference type="SAM" id="Phobius"/>
    </source>
</evidence>
<accession>A0AAW5E941</accession>
<protein>
    <submittedName>
        <fullName evidence="2">Uncharacterized protein</fullName>
    </submittedName>
</protein>
<dbReference type="AlphaFoldDB" id="A0AAW5E941"/>
<gene>
    <name evidence="2" type="ORF">MJG50_20680</name>
</gene>
<keyword evidence="1" id="KW-1133">Transmembrane helix</keyword>
<keyword evidence="3" id="KW-1185">Reference proteome</keyword>
<evidence type="ECO:0000313" key="3">
    <source>
        <dbReference type="Proteomes" id="UP001431131"/>
    </source>
</evidence>
<organism evidence="2 3">
    <name type="scientific">Fredinandcohnia quinoae</name>
    <dbReference type="NCBI Taxonomy" id="2918902"/>
    <lineage>
        <taxon>Bacteria</taxon>
        <taxon>Bacillati</taxon>
        <taxon>Bacillota</taxon>
        <taxon>Bacilli</taxon>
        <taxon>Bacillales</taxon>
        <taxon>Bacillaceae</taxon>
        <taxon>Fredinandcohnia</taxon>
    </lineage>
</organism>
<keyword evidence="1" id="KW-0472">Membrane</keyword>
<keyword evidence="1" id="KW-0812">Transmembrane</keyword>
<comment type="caution">
    <text evidence="2">The sequence shown here is derived from an EMBL/GenBank/DDBJ whole genome shotgun (WGS) entry which is preliminary data.</text>
</comment>
<sequence>MKIITRLSKGRGIPAIFLIIFIVIFMLQMVIFAVTGAILEIRSLFRKYGRYFKNTVIIPKIQALF</sequence>
<proteinExistence type="predicted"/>
<dbReference type="Proteomes" id="UP001431131">
    <property type="component" value="Unassembled WGS sequence"/>
</dbReference>